<dbReference type="RefSeq" id="WP_069936221.1">
    <property type="nucleotide sequence ID" value="NZ_MEHJ01000002.1"/>
</dbReference>
<evidence type="ECO:0000313" key="2">
    <source>
        <dbReference type="Proteomes" id="UP000095759"/>
    </source>
</evidence>
<dbReference type="EMBL" id="MEHJ01000002">
    <property type="protein sequence ID" value="OEJ21590.1"/>
    <property type="molecule type" value="Genomic_DNA"/>
</dbReference>
<reference evidence="1 2" key="1">
    <citation type="submission" date="2016-08" db="EMBL/GenBank/DDBJ databases">
        <title>Complete genome sequence of Streptomyces agglomeratus strain 6-3-2, a novel anti-MRSA actinomycete isolated from Wuli of Tebit, China.</title>
        <authorList>
            <person name="Chen X."/>
        </authorList>
    </citation>
    <scope>NUCLEOTIDE SEQUENCE [LARGE SCALE GENOMIC DNA]</scope>
    <source>
        <strain evidence="1 2">6-3-2</strain>
    </source>
</reference>
<gene>
    <name evidence="1" type="ORF">AS594_39355</name>
</gene>
<dbReference type="OrthoDB" id="4321277at2"/>
<evidence type="ECO:0000313" key="1">
    <source>
        <dbReference type="EMBL" id="OEJ21590.1"/>
    </source>
</evidence>
<dbReference type="Proteomes" id="UP000095759">
    <property type="component" value="Unassembled WGS sequence"/>
</dbReference>
<sequence>MATYDFPRDLHSAQTRLHQARAEYEELGRTLPWSVEPSEGWTAPKVLYSDGEPRSLPASPGYTDEQKAAVTRLRRELLELSITVSTHPYWATVGKDVLVDRRMGLKHVDDPALGQAGAEAA</sequence>
<proteinExistence type="predicted"/>
<name>A0A1E5NZ44_9ACTN</name>
<comment type="caution">
    <text evidence="1">The sequence shown here is derived from an EMBL/GenBank/DDBJ whole genome shotgun (WGS) entry which is preliminary data.</text>
</comment>
<accession>A0A1E5NZ44</accession>
<organism evidence="1 2">
    <name type="scientific">Streptomyces agglomeratus</name>
    <dbReference type="NCBI Taxonomy" id="285458"/>
    <lineage>
        <taxon>Bacteria</taxon>
        <taxon>Bacillati</taxon>
        <taxon>Actinomycetota</taxon>
        <taxon>Actinomycetes</taxon>
        <taxon>Kitasatosporales</taxon>
        <taxon>Streptomycetaceae</taxon>
        <taxon>Streptomyces</taxon>
    </lineage>
</organism>
<keyword evidence="2" id="KW-1185">Reference proteome</keyword>
<dbReference type="AlphaFoldDB" id="A0A1E5NZ44"/>
<protein>
    <submittedName>
        <fullName evidence="1">Uncharacterized protein</fullName>
    </submittedName>
</protein>